<name>A0ABW8AT74_9ACTN</name>
<reference evidence="2 3" key="1">
    <citation type="submission" date="2024-10" db="EMBL/GenBank/DDBJ databases">
        <title>The Natural Products Discovery Center: Release of the First 8490 Sequenced Strains for Exploring Actinobacteria Biosynthetic Diversity.</title>
        <authorList>
            <person name="Kalkreuter E."/>
            <person name="Kautsar S.A."/>
            <person name="Yang D."/>
            <person name="Bader C.D."/>
            <person name="Teijaro C.N."/>
            <person name="Fluegel L."/>
            <person name="Davis C.M."/>
            <person name="Simpson J.R."/>
            <person name="Lauterbach L."/>
            <person name="Steele A.D."/>
            <person name="Gui C."/>
            <person name="Meng S."/>
            <person name="Li G."/>
            <person name="Viehrig K."/>
            <person name="Ye F."/>
            <person name="Su P."/>
            <person name="Kiefer A.F."/>
            <person name="Nichols A."/>
            <person name="Cepeda A.J."/>
            <person name="Yan W."/>
            <person name="Fan B."/>
            <person name="Jiang Y."/>
            <person name="Adhikari A."/>
            <person name="Zheng C.-J."/>
            <person name="Schuster L."/>
            <person name="Cowan T.M."/>
            <person name="Smanski M.J."/>
            <person name="Chevrette M.G."/>
            <person name="De Carvalho L.P.S."/>
            <person name="Shen B."/>
        </authorList>
    </citation>
    <scope>NUCLEOTIDE SEQUENCE [LARGE SCALE GENOMIC DNA]</scope>
    <source>
        <strain evidence="2 3">NPDC049639</strain>
    </source>
</reference>
<evidence type="ECO:0000313" key="2">
    <source>
        <dbReference type="EMBL" id="MFI7589178.1"/>
    </source>
</evidence>
<keyword evidence="3" id="KW-1185">Reference proteome</keyword>
<dbReference type="EMBL" id="JBITLV010000007">
    <property type="protein sequence ID" value="MFI7589178.1"/>
    <property type="molecule type" value="Genomic_DNA"/>
</dbReference>
<accession>A0ABW8AT74</accession>
<dbReference type="GO" id="GO:0016787">
    <property type="term" value="F:hydrolase activity"/>
    <property type="evidence" value="ECO:0007669"/>
    <property type="project" value="UniProtKB-KW"/>
</dbReference>
<dbReference type="InterPro" id="IPR010427">
    <property type="entry name" value="DUF1023"/>
</dbReference>
<evidence type="ECO:0000313" key="3">
    <source>
        <dbReference type="Proteomes" id="UP001612915"/>
    </source>
</evidence>
<proteinExistence type="predicted"/>
<evidence type="ECO:0000259" key="1">
    <source>
        <dbReference type="Pfam" id="PF06259"/>
    </source>
</evidence>
<comment type="caution">
    <text evidence="2">The sequence shown here is derived from an EMBL/GenBank/DDBJ whole genome shotgun (WGS) entry which is preliminary data.</text>
</comment>
<dbReference type="RefSeq" id="WP_398283645.1">
    <property type="nucleotide sequence ID" value="NZ_JBITLV010000007.1"/>
</dbReference>
<sequence>MSAGWSTVRRWDREPVEAASQALLGVEDRLLSLDDEVRGSATKQWFGLAAEGARVELTGIREELEDRVTEVTAVRRALAEAADAIHGVQNAVAAVERFAHANGLRISDNGMVSDVEGAGKRYATQHDADVADAERRALVQECVTRIDETVRKAAEIDRDLCRVLRDGVLAGRLAATDAASLTAAQQVGYVFAEDGQYAPPSGGPDGTGTAAQNAGWWAALSDVEREAVIYNHPEWIGNRDGVPAWARDRANRLLLPQLSASVDQQISVLEAQREYRRQQELDKLLTTGQGGNYGDVDDPVLYQDIDAKLRVLREQKAALATVTTLAGKPDHHVLGLDLSHGRPQAIVAVGDVDAAQHVAVFTPGLGSSVAGMTGYDDHMRELQLRASRMAYGESVATVTWIGYQSPQVEPGSLISGNSVALSGAASHGGHDLAEFYRGINASRADDPDLTALGHSYGSTTTGYALQEQNTGVDRAAFFGSPGLGVETVDELNVPSGTASYAEAKWDPVGDLDRFGADPTTMEGMKQLQTGAATAPYGTDYSGTRLNDVTMHASYLNDGSTSQYNLATIVANRPDATIAGANVGVTDQPWWWWGPWNA</sequence>
<protein>
    <submittedName>
        <fullName evidence="2">Alpha/beta hydrolase</fullName>
    </submittedName>
</protein>
<dbReference type="Pfam" id="PF06259">
    <property type="entry name" value="Abhydrolase_8"/>
    <property type="match status" value="1"/>
</dbReference>
<dbReference type="Proteomes" id="UP001612915">
    <property type="component" value="Unassembled WGS sequence"/>
</dbReference>
<dbReference type="SUPFAM" id="SSF53474">
    <property type="entry name" value="alpha/beta-Hydrolases"/>
    <property type="match status" value="1"/>
</dbReference>
<keyword evidence="2" id="KW-0378">Hydrolase</keyword>
<dbReference type="InterPro" id="IPR029058">
    <property type="entry name" value="AB_hydrolase_fold"/>
</dbReference>
<organism evidence="2 3">
    <name type="scientific">Spongisporangium articulatum</name>
    <dbReference type="NCBI Taxonomy" id="3362603"/>
    <lineage>
        <taxon>Bacteria</taxon>
        <taxon>Bacillati</taxon>
        <taxon>Actinomycetota</taxon>
        <taxon>Actinomycetes</taxon>
        <taxon>Kineosporiales</taxon>
        <taxon>Kineosporiaceae</taxon>
        <taxon>Spongisporangium</taxon>
    </lineage>
</organism>
<gene>
    <name evidence="2" type="ORF">ACIB24_19105</name>
</gene>
<feature type="domain" description="DUF1023" evidence="1">
    <location>
        <begin position="344"/>
        <end position="514"/>
    </location>
</feature>